<accession>A0A2P5FHA9</accession>
<proteinExistence type="predicted"/>
<dbReference type="EMBL" id="JXTC01000033">
    <property type="protein sequence ID" value="PON97169.1"/>
    <property type="molecule type" value="Genomic_DNA"/>
</dbReference>
<name>A0A2P5FHA9_TREOI</name>
<organism evidence="1 2">
    <name type="scientific">Trema orientale</name>
    <name type="common">Charcoal tree</name>
    <name type="synonym">Celtis orientalis</name>
    <dbReference type="NCBI Taxonomy" id="63057"/>
    <lineage>
        <taxon>Eukaryota</taxon>
        <taxon>Viridiplantae</taxon>
        <taxon>Streptophyta</taxon>
        <taxon>Embryophyta</taxon>
        <taxon>Tracheophyta</taxon>
        <taxon>Spermatophyta</taxon>
        <taxon>Magnoliopsida</taxon>
        <taxon>eudicotyledons</taxon>
        <taxon>Gunneridae</taxon>
        <taxon>Pentapetalae</taxon>
        <taxon>rosids</taxon>
        <taxon>fabids</taxon>
        <taxon>Rosales</taxon>
        <taxon>Cannabaceae</taxon>
        <taxon>Trema</taxon>
    </lineage>
</organism>
<comment type="caution">
    <text evidence="1">The sequence shown here is derived from an EMBL/GenBank/DDBJ whole genome shotgun (WGS) entry which is preliminary data.</text>
</comment>
<evidence type="ECO:0000313" key="2">
    <source>
        <dbReference type="Proteomes" id="UP000237000"/>
    </source>
</evidence>
<gene>
    <name evidence="1" type="ORF">TorRG33x02_069250</name>
</gene>
<evidence type="ECO:0000313" key="1">
    <source>
        <dbReference type="EMBL" id="PON97169.1"/>
    </source>
</evidence>
<dbReference type="AlphaFoldDB" id="A0A2P5FHA9"/>
<protein>
    <submittedName>
        <fullName evidence="1">Uncharacterized protein</fullName>
    </submittedName>
</protein>
<keyword evidence="2" id="KW-1185">Reference proteome</keyword>
<dbReference type="InParanoid" id="A0A2P5FHA9"/>
<sequence>MNPTVEVVSSTAIPGSKEYVFTAIMGMVLFENWCCMEAGAKTEAEKKFASVVCFSYFLEYNAAPNGHRNWRLITTVHDVEFSFMYVEGAPLSCGTTWMVIT</sequence>
<reference evidence="2" key="1">
    <citation type="submission" date="2016-06" db="EMBL/GenBank/DDBJ databases">
        <title>Parallel loss of symbiosis genes in relatives of nitrogen-fixing non-legume Parasponia.</title>
        <authorList>
            <person name="Van Velzen R."/>
            <person name="Holmer R."/>
            <person name="Bu F."/>
            <person name="Rutten L."/>
            <person name="Van Zeijl A."/>
            <person name="Liu W."/>
            <person name="Santuari L."/>
            <person name="Cao Q."/>
            <person name="Sharma T."/>
            <person name="Shen D."/>
            <person name="Roswanjaya Y."/>
            <person name="Wardhani T."/>
            <person name="Kalhor M.S."/>
            <person name="Jansen J."/>
            <person name="Van den Hoogen J."/>
            <person name="Gungor B."/>
            <person name="Hartog M."/>
            <person name="Hontelez J."/>
            <person name="Verver J."/>
            <person name="Yang W.-C."/>
            <person name="Schijlen E."/>
            <person name="Repin R."/>
            <person name="Schilthuizen M."/>
            <person name="Schranz E."/>
            <person name="Heidstra R."/>
            <person name="Miyata K."/>
            <person name="Fedorova E."/>
            <person name="Kohlen W."/>
            <person name="Bisseling T."/>
            <person name="Smit S."/>
            <person name="Geurts R."/>
        </authorList>
    </citation>
    <scope>NUCLEOTIDE SEQUENCE [LARGE SCALE GENOMIC DNA]</scope>
    <source>
        <strain evidence="2">cv. RG33-2</strain>
    </source>
</reference>
<dbReference type="Proteomes" id="UP000237000">
    <property type="component" value="Unassembled WGS sequence"/>
</dbReference>